<dbReference type="PANTHER" id="PTHR43764">
    <property type="entry name" value="MOLYBDENUM COFACTOR BIOSYNTHESIS"/>
    <property type="match status" value="1"/>
</dbReference>
<feature type="domain" description="MoaB/Mog" evidence="3">
    <location>
        <begin position="6"/>
        <end position="148"/>
    </location>
</feature>
<sequence length="335" mass="33925">MTRTARVVTASNRAAAGVYSDRTGPLIVDWLSRRGYQVGAPEVVPDGEPVLAALRAAVAAGVDVVLTTGGTGLTPTDRTPEMTAQVIEHEVPGLADAIRAAGLPAVPTAVLSRGLAGVAGRTLVVNLPGSTGGVRDGLGVLAGVLDHAVDQLHGGDHPRAGVVPAVKPGAGPAVEPAPIPGEMPEALPAAPAVVPARVLRAVVVDEPLSVEEHAALVDDPAAGAVVTFAGVVRDHDGGRGVRDLDYEGHPSAGPVIEEVAAAVAGRHAGVRSVAVSHRIGALAIGDVALACAVAAEHRAEAFAACAELVDEVKARLPIWKHQRFTDGTDEWVNCP</sequence>
<keyword evidence="5" id="KW-1185">Reference proteome</keyword>
<gene>
    <name evidence="4" type="ORF">BLA60_19385</name>
</gene>
<dbReference type="InterPro" id="IPR036425">
    <property type="entry name" value="MoaB/Mog-like_dom_sf"/>
</dbReference>
<dbReference type="SMART" id="SM00852">
    <property type="entry name" value="MoCF_biosynth"/>
    <property type="match status" value="1"/>
</dbReference>
<proteinExistence type="predicted"/>
<dbReference type="OrthoDB" id="9794429at2"/>
<dbReference type="CDD" id="cd00756">
    <property type="entry name" value="MoaE"/>
    <property type="match status" value="1"/>
</dbReference>
<dbReference type="Pfam" id="PF00994">
    <property type="entry name" value="MoCF_biosynth"/>
    <property type="match status" value="1"/>
</dbReference>
<dbReference type="Proteomes" id="UP000185696">
    <property type="component" value="Unassembled WGS sequence"/>
</dbReference>
<accession>A0A7Z0WK91</accession>
<dbReference type="InterPro" id="IPR003448">
    <property type="entry name" value="Mopterin_biosynth_MoaE"/>
</dbReference>
<dbReference type="InterPro" id="IPR051920">
    <property type="entry name" value="MPT_Adenylyltrnsfr/MoaC-Rel"/>
</dbReference>
<dbReference type="EMBL" id="MSIF01000009">
    <property type="protein sequence ID" value="OLF09341.1"/>
    <property type="molecule type" value="Genomic_DNA"/>
</dbReference>
<dbReference type="PROSITE" id="PS01078">
    <property type="entry name" value="MOCF_BIOSYNTHESIS_1"/>
    <property type="match status" value="1"/>
</dbReference>
<dbReference type="UniPathway" id="UPA00344"/>
<evidence type="ECO:0000256" key="2">
    <source>
        <dbReference type="ARBA" id="ARBA00023150"/>
    </source>
</evidence>
<protein>
    <submittedName>
        <fullName evidence="4">Molybdenum cofactor biosynthesis protein MoaB</fullName>
    </submittedName>
</protein>
<organism evidence="4 5">
    <name type="scientific">Actinophytocola xinjiangensis</name>
    <dbReference type="NCBI Taxonomy" id="485602"/>
    <lineage>
        <taxon>Bacteria</taxon>
        <taxon>Bacillati</taxon>
        <taxon>Actinomycetota</taxon>
        <taxon>Actinomycetes</taxon>
        <taxon>Pseudonocardiales</taxon>
        <taxon>Pseudonocardiaceae</taxon>
    </lineage>
</organism>
<dbReference type="InterPro" id="IPR036563">
    <property type="entry name" value="MoaE_sf"/>
</dbReference>
<name>A0A7Z0WK91_9PSEU</name>
<dbReference type="InterPro" id="IPR001453">
    <property type="entry name" value="MoaB/Mog_dom"/>
</dbReference>
<dbReference type="PANTHER" id="PTHR43764:SF1">
    <property type="entry name" value="MOLYBDOPTERIN MOLYBDOTRANSFERASE"/>
    <property type="match status" value="1"/>
</dbReference>
<dbReference type="RefSeq" id="WP_075134334.1">
    <property type="nucleotide sequence ID" value="NZ_MSIF01000009.1"/>
</dbReference>
<dbReference type="Gene3D" id="3.40.980.10">
    <property type="entry name" value="MoaB/Mog-like domain"/>
    <property type="match status" value="1"/>
</dbReference>
<dbReference type="Gene3D" id="3.90.1170.40">
    <property type="entry name" value="Molybdopterin biosynthesis MoaE subunit"/>
    <property type="match status" value="1"/>
</dbReference>
<dbReference type="Pfam" id="PF02391">
    <property type="entry name" value="MoaE"/>
    <property type="match status" value="1"/>
</dbReference>
<evidence type="ECO:0000259" key="3">
    <source>
        <dbReference type="SMART" id="SM00852"/>
    </source>
</evidence>
<dbReference type="NCBIfam" id="TIGR00177">
    <property type="entry name" value="molyb_syn"/>
    <property type="match status" value="1"/>
</dbReference>
<evidence type="ECO:0000313" key="5">
    <source>
        <dbReference type="Proteomes" id="UP000185696"/>
    </source>
</evidence>
<evidence type="ECO:0000256" key="1">
    <source>
        <dbReference type="ARBA" id="ARBA00005046"/>
    </source>
</evidence>
<dbReference type="SUPFAM" id="SSF54690">
    <property type="entry name" value="Molybdopterin synthase subunit MoaE"/>
    <property type="match status" value="1"/>
</dbReference>
<reference evidence="4 5" key="1">
    <citation type="submission" date="2016-12" db="EMBL/GenBank/DDBJ databases">
        <title>The draft genome sequence of Actinophytocola xinjiangensis.</title>
        <authorList>
            <person name="Wang W."/>
            <person name="Yuan L."/>
        </authorList>
    </citation>
    <scope>NUCLEOTIDE SEQUENCE [LARGE SCALE GENOMIC DNA]</scope>
    <source>
        <strain evidence="4 5">CGMCC 4.4663</strain>
    </source>
</reference>
<dbReference type="InterPro" id="IPR008284">
    <property type="entry name" value="MoCF_biosynth_CS"/>
</dbReference>
<comment type="pathway">
    <text evidence="1">Cofactor biosynthesis; molybdopterin biosynthesis.</text>
</comment>
<dbReference type="SUPFAM" id="SSF53218">
    <property type="entry name" value="Molybdenum cofactor biosynthesis proteins"/>
    <property type="match status" value="1"/>
</dbReference>
<dbReference type="AlphaFoldDB" id="A0A7Z0WK91"/>
<comment type="caution">
    <text evidence="4">The sequence shown here is derived from an EMBL/GenBank/DDBJ whole genome shotgun (WGS) entry which is preliminary data.</text>
</comment>
<evidence type="ECO:0000313" key="4">
    <source>
        <dbReference type="EMBL" id="OLF09341.1"/>
    </source>
</evidence>
<keyword evidence="2" id="KW-0501">Molybdenum cofactor biosynthesis</keyword>
<dbReference type="GO" id="GO:0006777">
    <property type="term" value="P:Mo-molybdopterin cofactor biosynthetic process"/>
    <property type="evidence" value="ECO:0007669"/>
    <property type="project" value="UniProtKB-KW"/>
</dbReference>